<evidence type="ECO:0000313" key="1">
    <source>
        <dbReference type="EMBL" id="MRN39226.1"/>
    </source>
</evidence>
<comment type="caution">
    <text evidence="1">The sequence shown here is derived from an EMBL/GenBank/DDBJ whole genome shotgun (WGS) entry which is preliminary data.</text>
</comment>
<organism evidence="1 2">
    <name type="scientific">Neisseria brasiliensis</name>
    <dbReference type="NCBI Taxonomy" id="2666100"/>
    <lineage>
        <taxon>Bacteria</taxon>
        <taxon>Pseudomonadati</taxon>
        <taxon>Pseudomonadota</taxon>
        <taxon>Betaproteobacteria</taxon>
        <taxon>Neisseriales</taxon>
        <taxon>Neisseriaceae</taxon>
        <taxon>Neisseria</taxon>
    </lineage>
</organism>
<name>A0A5Q3S2N6_9NEIS</name>
<reference evidence="1" key="1">
    <citation type="journal article" name="Emerg. Infect. Dis.">
        <title>Two cases of a newly characterized neisseria species.</title>
        <authorList>
            <person name="Mustapha M."/>
            <person name="Lemos A.P.S."/>
            <person name="Harrison L.H."/>
            <person name="Vantyne D."/>
            <person name="Sacchi C.T."/>
        </authorList>
    </citation>
    <scope>NUCLEOTIDE SEQUENCE</scope>
    <source>
        <strain evidence="1">N.95.16</strain>
    </source>
</reference>
<dbReference type="Proteomes" id="UP000486297">
    <property type="component" value="Unassembled WGS sequence"/>
</dbReference>
<sequence length="80" mass="8953">MMTNPKIQANTRYAFVCIALMMLTFLVFVVLMVAPLGLSMNHQIMAMRVSLYALVLFAVLGGIFSIRVAMLRKNSTKVIK</sequence>
<dbReference type="EMBL" id="WJXO01000002">
    <property type="protein sequence ID" value="MRN39226.1"/>
    <property type="molecule type" value="Genomic_DNA"/>
</dbReference>
<dbReference type="AlphaFoldDB" id="A0A5Q3S2N6"/>
<proteinExistence type="predicted"/>
<protein>
    <submittedName>
        <fullName evidence="1">Cytochrome b6</fullName>
    </submittedName>
</protein>
<gene>
    <name evidence="1" type="ORF">GJU80_12260</name>
</gene>
<evidence type="ECO:0000313" key="2">
    <source>
        <dbReference type="Proteomes" id="UP000486297"/>
    </source>
</evidence>
<accession>A0A5Q3S2N6</accession>
<keyword evidence="2" id="KW-1185">Reference proteome</keyword>